<dbReference type="PROSITE" id="PS51387">
    <property type="entry name" value="FAD_PCMH"/>
    <property type="match status" value="1"/>
</dbReference>
<dbReference type="InterPro" id="IPR016167">
    <property type="entry name" value="FAD-bd_PCMH_sub1"/>
</dbReference>
<dbReference type="AlphaFoldDB" id="A0AAU7VL02"/>
<evidence type="ECO:0000256" key="2">
    <source>
        <dbReference type="ARBA" id="ARBA00003921"/>
    </source>
</evidence>
<evidence type="ECO:0000256" key="5">
    <source>
        <dbReference type="ARBA" id="ARBA00022490"/>
    </source>
</evidence>
<dbReference type="SUPFAM" id="SSF56176">
    <property type="entry name" value="FAD-binding/transporter-associated domain-like"/>
    <property type="match status" value="1"/>
</dbReference>
<keyword evidence="10 16" id="KW-0133">Cell shape</keyword>
<feature type="active site" description="Proton donor" evidence="16">
    <location>
        <position position="224"/>
    </location>
</feature>
<dbReference type="GO" id="GO:0008360">
    <property type="term" value="P:regulation of cell shape"/>
    <property type="evidence" value="ECO:0007669"/>
    <property type="project" value="UniProtKB-KW"/>
</dbReference>
<dbReference type="Gene3D" id="3.90.78.10">
    <property type="entry name" value="UDP-N-acetylenolpyruvoylglucosamine reductase, C-terminal domain"/>
    <property type="match status" value="1"/>
</dbReference>
<dbReference type="SUPFAM" id="SSF56194">
    <property type="entry name" value="Uridine diphospho-N-Acetylenolpyruvylglucosamine reductase, MurB, C-terminal domain"/>
    <property type="match status" value="1"/>
</dbReference>
<comment type="function">
    <text evidence="2 16">Cell wall formation.</text>
</comment>
<keyword evidence="12 16" id="KW-0560">Oxidoreductase</keyword>
<dbReference type="HAMAP" id="MF_00037">
    <property type="entry name" value="MurB"/>
    <property type="match status" value="1"/>
</dbReference>
<keyword evidence="14 16" id="KW-0961">Cell wall biogenesis/degradation</keyword>
<dbReference type="InterPro" id="IPR003170">
    <property type="entry name" value="MurB"/>
</dbReference>
<sequence length="299" mass="32711">MDKIAEKLSSGIPKEYIKLKHHIAPYTTFEIGGPADIFITPSEVDQIIWAVTISKELQIPYYILGKGSNILIDDKGLRGIVIYLGENFSKSTVLDNKIKAQSGASLEEVSKLAMEKSLTGLEFAVGIPGSVGGGIFMNAGAYEGQLGDVVDEVTGILEHEVVTYTKDDLEFGYRSSTFQKEGVIILEATLRLEKGNKEKVKSYIEDLTTKRETKQPLELPSAGSVFKRPQGYYAGKLIQDSGLKGFSIGGAQVSEKHCGFIVNKGNATSQDVKNLVAHIQKTVKEKFGVELKRELKYLG</sequence>
<accession>A0AAU7VL02</accession>
<dbReference type="EC" id="1.3.1.98" evidence="16"/>
<keyword evidence="13 16" id="KW-0131">Cell cycle</keyword>
<feature type="active site" evidence="16">
    <location>
        <position position="174"/>
    </location>
</feature>
<evidence type="ECO:0000313" key="18">
    <source>
        <dbReference type="EMBL" id="XBX74740.1"/>
    </source>
</evidence>
<keyword evidence="9 16" id="KW-0521">NADP</keyword>
<keyword evidence="5 16" id="KW-0963">Cytoplasm</keyword>
<dbReference type="GO" id="GO:0009252">
    <property type="term" value="P:peptidoglycan biosynthetic process"/>
    <property type="evidence" value="ECO:0007669"/>
    <property type="project" value="UniProtKB-UniRule"/>
</dbReference>
<feature type="active site" evidence="16">
    <location>
        <position position="294"/>
    </location>
</feature>
<dbReference type="GO" id="GO:0005829">
    <property type="term" value="C:cytosol"/>
    <property type="evidence" value="ECO:0007669"/>
    <property type="project" value="TreeGrafter"/>
</dbReference>
<dbReference type="NCBIfam" id="NF010480">
    <property type="entry name" value="PRK13905.1"/>
    <property type="match status" value="1"/>
</dbReference>
<name>A0AAU7VL02_9FIRM</name>
<evidence type="ECO:0000256" key="8">
    <source>
        <dbReference type="ARBA" id="ARBA00022827"/>
    </source>
</evidence>
<evidence type="ECO:0000259" key="17">
    <source>
        <dbReference type="PROSITE" id="PS51387"/>
    </source>
</evidence>
<evidence type="ECO:0000256" key="1">
    <source>
        <dbReference type="ARBA" id="ARBA00001974"/>
    </source>
</evidence>
<dbReference type="InterPro" id="IPR016169">
    <property type="entry name" value="FAD-bd_PCMH_sub2"/>
</dbReference>
<dbReference type="InterPro" id="IPR011601">
    <property type="entry name" value="MurB_C"/>
</dbReference>
<comment type="catalytic activity">
    <reaction evidence="15 16">
        <text>UDP-N-acetyl-alpha-D-muramate + NADP(+) = UDP-N-acetyl-3-O-(1-carboxyvinyl)-alpha-D-glucosamine + NADPH + H(+)</text>
        <dbReference type="Rhea" id="RHEA:12248"/>
        <dbReference type="ChEBI" id="CHEBI:15378"/>
        <dbReference type="ChEBI" id="CHEBI:57783"/>
        <dbReference type="ChEBI" id="CHEBI:58349"/>
        <dbReference type="ChEBI" id="CHEBI:68483"/>
        <dbReference type="ChEBI" id="CHEBI:70757"/>
        <dbReference type="EC" id="1.3.1.98"/>
    </reaction>
</comment>
<protein>
    <recommendedName>
        <fullName evidence="16">UDP-N-acetylenolpyruvoylglucosamine reductase</fullName>
        <ecNumber evidence="16">1.3.1.98</ecNumber>
    </recommendedName>
    <alternativeName>
        <fullName evidence="16">UDP-N-acetylmuramate dehydrogenase</fullName>
    </alternativeName>
</protein>
<dbReference type="InterPro" id="IPR036318">
    <property type="entry name" value="FAD-bd_PCMH-like_sf"/>
</dbReference>
<reference evidence="18" key="2">
    <citation type="submission" date="2024-06" db="EMBL/GenBank/DDBJ databases">
        <authorList>
            <person name="Petrova K.O."/>
            <person name="Toshchakov S.V."/>
            <person name="Boltjanskaja Y.V."/>
            <person name="Kevbrin V."/>
        </authorList>
    </citation>
    <scope>NUCLEOTIDE SEQUENCE</scope>
    <source>
        <strain evidence="18">Z-910T</strain>
    </source>
</reference>
<dbReference type="NCBIfam" id="TIGR00179">
    <property type="entry name" value="murB"/>
    <property type="match status" value="1"/>
</dbReference>
<dbReference type="GO" id="GO:0008762">
    <property type="term" value="F:UDP-N-acetylmuramate dehydrogenase activity"/>
    <property type="evidence" value="ECO:0007669"/>
    <property type="project" value="UniProtKB-UniRule"/>
</dbReference>
<dbReference type="PANTHER" id="PTHR21071:SF4">
    <property type="entry name" value="UDP-N-ACETYLENOLPYRUVOYLGLUCOSAMINE REDUCTASE"/>
    <property type="match status" value="1"/>
</dbReference>
<dbReference type="PANTHER" id="PTHR21071">
    <property type="entry name" value="UDP-N-ACETYLENOLPYRUVOYLGLUCOSAMINE REDUCTASE"/>
    <property type="match status" value="1"/>
</dbReference>
<evidence type="ECO:0000256" key="7">
    <source>
        <dbReference type="ARBA" id="ARBA00022630"/>
    </source>
</evidence>
<evidence type="ECO:0000256" key="12">
    <source>
        <dbReference type="ARBA" id="ARBA00023002"/>
    </source>
</evidence>
<dbReference type="Pfam" id="PF02873">
    <property type="entry name" value="MurB_C"/>
    <property type="match status" value="1"/>
</dbReference>
<reference evidence="18" key="1">
    <citation type="journal article" date="2013" name="Extremophiles">
        <title>Proteinivorax tanatarense gen. nov., sp. nov., an anaerobic, haloalkaliphilic, proteolytic bacterium isolated from a decaying algal bloom, and proposal of Proteinivoraceae fam. nov.</title>
        <authorList>
            <person name="Kevbrin V."/>
            <person name="Boltyanskaya Y."/>
            <person name="Zhilina T."/>
            <person name="Kolganova T."/>
            <person name="Lavrentjeva E."/>
            <person name="Kuznetsov B."/>
        </authorList>
    </citation>
    <scope>NUCLEOTIDE SEQUENCE</scope>
    <source>
        <strain evidence="18">Z-910T</strain>
    </source>
</reference>
<dbReference type="GO" id="GO:0071555">
    <property type="term" value="P:cell wall organization"/>
    <property type="evidence" value="ECO:0007669"/>
    <property type="project" value="UniProtKB-KW"/>
</dbReference>
<keyword evidence="11 16" id="KW-0573">Peptidoglycan synthesis</keyword>
<evidence type="ECO:0000256" key="9">
    <source>
        <dbReference type="ARBA" id="ARBA00022857"/>
    </source>
</evidence>
<dbReference type="GO" id="GO:0051301">
    <property type="term" value="P:cell division"/>
    <property type="evidence" value="ECO:0007669"/>
    <property type="project" value="UniProtKB-KW"/>
</dbReference>
<feature type="domain" description="FAD-binding PCMH-type" evidence="17">
    <location>
        <begin position="30"/>
        <end position="195"/>
    </location>
</feature>
<dbReference type="InterPro" id="IPR036635">
    <property type="entry name" value="MurB_C_sf"/>
</dbReference>
<evidence type="ECO:0000256" key="4">
    <source>
        <dbReference type="ARBA" id="ARBA00004752"/>
    </source>
</evidence>
<dbReference type="InterPro" id="IPR016166">
    <property type="entry name" value="FAD-bd_PCMH"/>
</dbReference>
<evidence type="ECO:0000256" key="3">
    <source>
        <dbReference type="ARBA" id="ARBA00004496"/>
    </source>
</evidence>
<comment type="cofactor">
    <cofactor evidence="1 16">
        <name>FAD</name>
        <dbReference type="ChEBI" id="CHEBI:57692"/>
    </cofactor>
</comment>
<gene>
    <name evidence="16 18" type="primary">murB</name>
    <name evidence="18" type="ORF">PRVXT_002798</name>
</gene>
<evidence type="ECO:0000256" key="16">
    <source>
        <dbReference type="HAMAP-Rule" id="MF_00037"/>
    </source>
</evidence>
<dbReference type="InterPro" id="IPR006094">
    <property type="entry name" value="Oxid_FAD_bind_N"/>
</dbReference>
<evidence type="ECO:0000256" key="14">
    <source>
        <dbReference type="ARBA" id="ARBA00023316"/>
    </source>
</evidence>
<organism evidence="18">
    <name type="scientific">Proteinivorax tanatarense</name>
    <dbReference type="NCBI Taxonomy" id="1260629"/>
    <lineage>
        <taxon>Bacteria</taxon>
        <taxon>Bacillati</taxon>
        <taxon>Bacillota</taxon>
        <taxon>Clostridia</taxon>
        <taxon>Eubacteriales</taxon>
        <taxon>Proteinivoracaceae</taxon>
        <taxon>Proteinivorax</taxon>
    </lineage>
</organism>
<keyword evidence="7 16" id="KW-0285">Flavoprotein</keyword>
<keyword evidence="8 16" id="KW-0274">FAD</keyword>
<evidence type="ECO:0000256" key="6">
    <source>
        <dbReference type="ARBA" id="ARBA00022618"/>
    </source>
</evidence>
<dbReference type="GO" id="GO:0071949">
    <property type="term" value="F:FAD binding"/>
    <property type="evidence" value="ECO:0007669"/>
    <property type="project" value="InterPro"/>
</dbReference>
<dbReference type="EMBL" id="CP158367">
    <property type="protein sequence ID" value="XBX74740.1"/>
    <property type="molecule type" value="Genomic_DNA"/>
</dbReference>
<evidence type="ECO:0000256" key="15">
    <source>
        <dbReference type="ARBA" id="ARBA00048914"/>
    </source>
</evidence>
<dbReference type="Gene3D" id="3.30.465.10">
    <property type="match status" value="1"/>
</dbReference>
<proteinExistence type="inferred from homology"/>
<evidence type="ECO:0000256" key="11">
    <source>
        <dbReference type="ARBA" id="ARBA00022984"/>
    </source>
</evidence>
<comment type="subcellular location">
    <subcellularLocation>
        <location evidence="3 16">Cytoplasm</location>
    </subcellularLocation>
</comment>
<dbReference type="Gene3D" id="3.30.43.10">
    <property type="entry name" value="Uridine Diphospho-n-acetylenolpyruvylglucosamine Reductase, domain 2"/>
    <property type="match status" value="1"/>
</dbReference>
<dbReference type="Pfam" id="PF01565">
    <property type="entry name" value="FAD_binding_4"/>
    <property type="match status" value="1"/>
</dbReference>
<evidence type="ECO:0000256" key="13">
    <source>
        <dbReference type="ARBA" id="ARBA00023306"/>
    </source>
</evidence>
<dbReference type="RefSeq" id="WP_350343489.1">
    <property type="nucleotide sequence ID" value="NZ_CP158367.1"/>
</dbReference>
<comment type="similarity">
    <text evidence="16">Belongs to the MurB family.</text>
</comment>
<keyword evidence="6 16" id="KW-0132">Cell division</keyword>
<comment type="pathway">
    <text evidence="4 16">Cell wall biogenesis; peptidoglycan biosynthesis.</text>
</comment>
<evidence type="ECO:0000256" key="10">
    <source>
        <dbReference type="ARBA" id="ARBA00022960"/>
    </source>
</evidence>